<dbReference type="Pfam" id="PF04734">
    <property type="entry name" value="Ceramidase_alk"/>
    <property type="match status" value="1"/>
</dbReference>
<dbReference type="Proteomes" id="UP000245535">
    <property type="component" value="Unassembled WGS sequence"/>
</dbReference>
<gene>
    <name evidence="2" type="ORF">BC781_10956</name>
</gene>
<dbReference type="InterPro" id="IPR031329">
    <property type="entry name" value="NEUT/ALK_ceramidase_N"/>
</dbReference>
<protein>
    <submittedName>
        <fullName evidence="2">Neutral/alkaline ceramidase-like enzyme</fullName>
    </submittedName>
</protein>
<dbReference type="OrthoDB" id="926204at2"/>
<evidence type="ECO:0000313" key="2">
    <source>
        <dbReference type="EMBL" id="PWJ36041.1"/>
    </source>
</evidence>
<dbReference type="AlphaFoldDB" id="A0A315Z0L9"/>
<comment type="caution">
    <text evidence="2">The sequence shown here is derived from an EMBL/GenBank/DDBJ whole genome shotgun (WGS) entry which is preliminary data.</text>
</comment>
<name>A0A315Z0L9_SEDFL</name>
<proteinExistence type="predicted"/>
<dbReference type="EMBL" id="QGDO01000009">
    <property type="protein sequence ID" value="PWJ36041.1"/>
    <property type="molecule type" value="Genomic_DNA"/>
</dbReference>
<keyword evidence="3" id="KW-1185">Reference proteome</keyword>
<feature type="domain" description="Neutral/alkaline non-lysosomal ceramidase N-terminal" evidence="1">
    <location>
        <begin position="120"/>
        <end position="285"/>
    </location>
</feature>
<evidence type="ECO:0000313" key="3">
    <source>
        <dbReference type="Proteomes" id="UP000245535"/>
    </source>
</evidence>
<evidence type="ECO:0000259" key="1">
    <source>
        <dbReference type="Pfam" id="PF04734"/>
    </source>
</evidence>
<reference evidence="2 3" key="1">
    <citation type="submission" date="2018-03" db="EMBL/GenBank/DDBJ databases">
        <title>Genomic Encyclopedia of Archaeal and Bacterial Type Strains, Phase II (KMG-II): from individual species to whole genera.</title>
        <authorList>
            <person name="Goeker M."/>
        </authorList>
    </citation>
    <scope>NUCLEOTIDE SEQUENCE [LARGE SCALE GENOMIC DNA]</scope>
    <source>
        <strain evidence="2 3">DSM 28229</strain>
    </source>
</reference>
<organism evidence="2 3">
    <name type="scientific">Sediminitomix flava</name>
    <dbReference type="NCBI Taxonomy" id="379075"/>
    <lineage>
        <taxon>Bacteria</taxon>
        <taxon>Pseudomonadati</taxon>
        <taxon>Bacteroidota</taxon>
        <taxon>Cytophagia</taxon>
        <taxon>Cytophagales</taxon>
        <taxon>Flammeovirgaceae</taxon>
        <taxon>Sediminitomix</taxon>
    </lineage>
</organism>
<sequence>MKRLLKFLGYFLGAILLFLVLTISPIDRNPFEESEAWKSSMEKIEKLPFSESTQNSTLFVSWAKANITPKEAVWLPAYGLRGDYQSVHDSSFVSVAAFKSHEKELFILGIDLMLFPPDLVAALEEKLSALNLTKDNFLFTATHTHNGFGGWQDSPAGLFIAGPYEEELVIDTISDQIIATIKEARKDYQKGKLSWLEIEAQELTNNRISREGTKDAQIRTLKLQKEDGSIGLVTSFAAHPTSLSKKIKELSRDYPGVLVDKLEADSKIDFAMFSAGMVGSQSPNYKLAKNYELVETLGNAVADSILIHYSNDDSVSSNTLFLEHFTLDFEGAQLRIAKDWKVNNWFFEWAMGDFSPEITVSRIGDVLWIGMPADFSAEIVVDHQLDKYAAKKGLKLMITSFNGNYIGYIMPDKYYDTSKKAEVREMNWVGPYKGEFFAQVIKKIIDKVS</sequence>
<accession>A0A315Z0L9</accession>
<dbReference type="RefSeq" id="WP_109622411.1">
    <property type="nucleotide sequence ID" value="NZ_QGDO01000009.1"/>
</dbReference>